<evidence type="ECO:0000313" key="1">
    <source>
        <dbReference type="EMBL" id="JAE05256.1"/>
    </source>
</evidence>
<dbReference type="AlphaFoldDB" id="A0A0A9F535"/>
<reference evidence="1" key="1">
    <citation type="submission" date="2014-09" db="EMBL/GenBank/DDBJ databases">
        <authorList>
            <person name="Magalhaes I.L.F."/>
            <person name="Oliveira U."/>
            <person name="Santos F.R."/>
            <person name="Vidigal T.H.D.A."/>
            <person name="Brescovit A.D."/>
            <person name="Santos A.J."/>
        </authorList>
    </citation>
    <scope>NUCLEOTIDE SEQUENCE</scope>
    <source>
        <tissue evidence="1">Shoot tissue taken approximately 20 cm above the soil surface</tissue>
    </source>
</reference>
<reference evidence="1" key="2">
    <citation type="journal article" date="2015" name="Data Brief">
        <title>Shoot transcriptome of the giant reed, Arundo donax.</title>
        <authorList>
            <person name="Barrero R.A."/>
            <person name="Guerrero F.D."/>
            <person name="Moolhuijzen P."/>
            <person name="Goolsby J.A."/>
            <person name="Tidwell J."/>
            <person name="Bellgard S.E."/>
            <person name="Bellgard M.I."/>
        </authorList>
    </citation>
    <scope>NUCLEOTIDE SEQUENCE</scope>
    <source>
        <tissue evidence="1">Shoot tissue taken approximately 20 cm above the soil surface</tissue>
    </source>
</reference>
<proteinExistence type="predicted"/>
<protein>
    <submittedName>
        <fullName evidence="1">Uncharacterized protein</fullName>
    </submittedName>
</protein>
<organism evidence="1">
    <name type="scientific">Arundo donax</name>
    <name type="common">Giant reed</name>
    <name type="synonym">Donax arundinaceus</name>
    <dbReference type="NCBI Taxonomy" id="35708"/>
    <lineage>
        <taxon>Eukaryota</taxon>
        <taxon>Viridiplantae</taxon>
        <taxon>Streptophyta</taxon>
        <taxon>Embryophyta</taxon>
        <taxon>Tracheophyta</taxon>
        <taxon>Spermatophyta</taxon>
        <taxon>Magnoliopsida</taxon>
        <taxon>Liliopsida</taxon>
        <taxon>Poales</taxon>
        <taxon>Poaceae</taxon>
        <taxon>PACMAD clade</taxon>
        <taxon>Arundinoideae</taxon>
        <taxon>Arundineae</taxon>
        <taxon>Arundo</taxon>
    </lineage>
</organism>
<name>A0A0A9F535_ARUDO</name>
<sequence>MNPFQLQRFVQCHHLLLFLVAHHHESMMLEPSDPRYQSSMH</sequence>
<dbReference type="EMBL" id="GBRH01192640">
    <property type="protein sequence ID" value="JAE05256.1"/>
    <property type="molecule type" value="Transcribed_RNA"/>
</dbReference>
<accession>A0A0A9F535</accession>